<dbReference type="Proteomes" id="UP001295423">
    <property type="component" value="Unassembled WGS sequence"/>
</dbReference>
<dbReference type="Pfam" id="PF13191">
    <property type="entry name" value="AAA_16"/>
    <property type="match status" value="1"/>
</dbReference>
<feature type="region of interest" description="Disordered" evidence="1">
    <location>
        <begin position="1"/>
        <end position="94"/>
    </location>
</feature>
<comment type="caution">
    <text evidence="3">The sequence shown here is derived from an EMBL/GenBank/DDBJ whole genome shotgun (WGS) entry which is preliminary data.</text>
</comment>
<organism evidence="3 4">
    <name type="scientific">Cylindrotheca closterium</name>
    <dbReference type="NCBI Taxonomy" id="2856"/>
    <lineage>
        <taxon>Eukaryota</taxon>
        <taxon>Sar</taxon>
        <taxon>Stramenopiles</taxon>
        <taxon>Ochrophyta</taxon>
        <taxon>Bacillariophyta</taxon>
        <taxon>Bacillariophyceae</taxon>
        <taxon>Bacillariophycidae</taxon>
        <taxon>Bacillariales</taxon>
        <taxon>Bacillariaceae</taxon>
        <taxon>Cylindrotheca</taxon>
    </lineage>
</organism>
<dbReference type="Gene3D" id="3.40.50.300">
    <property type="entry name" value="P-loop containing nucleotide triphosphate hydrolases"/>
    <property type="match status" value="1"/>
</dbReference>
<dbReference type="SUPFAM" id="SSF52540">
    <property type="entry name" value="P-loop containing nucleoside triphosphate hydrolases"/>
    <property type="match status" value="1"/>
</dbReference>
<dbReference type="InterPro" id="IPR041664">
    <property type="entry name" value="AAA_16"/>
</dbReference>
<gene>
    <name evidence="3" type="ORF">CYCCA115_LOCUS18003</name>
</gene>
<dbReference type="InterPro" id="IPR053159">
    <property type="entry name" value="Hybrid_Histidine_Kinase"/>
</dbReference>
<dbReference type="PANTHER" id="PTHR43642">
    <property type="entry name" value="HYBRID SIGNAL TRANSDUCTION HISTIDINE KINASE G"/>
    <property type="match status" value="1"/>
</dbReference>
<dbReference type="AlphaFoldDB" id="A0AAD2G1A8"/>
<evidence type="ECO:0000259" key="2">
    <source>
        <dbReference type="Pfam" id="PF13191"/>
    </source>
</evidence>
<dbReference type="InterPro" id="IPR027417">
    <property type="entry name" value="P-loop_NTPase"/>
</dbReference>
<accession>A0AAD2G1A8</accession>
<evidence type="ECO:0000313" key="4">
    <source>
        <dbReference type="Proteomes" id="UP001295423"/>
    </source>
</evidence>
<name>A0AAD2G1A8_9STRA</name>
<feature type="domain" description="Orc1-like AAA ATPase" evidence="2">
    <location>
        <begin position="106"/>
        <end position="307"/>
    </location>
</feature>
<dbReference type="PANTHER" id="PTHR43642:SF1">
    <property type="entry name" value="HYBRID SIGNAL TRANSDUCTION HISTIDINE KINASE G"/>
    <property type="match status" value="1"/>
</dbReference>
<protein>
    <recommendedName>
        <fullName evidence="2">Orc1-like AAA ATPase domain-containing protein</fullName>
    </recommendedName>
</protein>
<evidence type="ECO:0000256" key="1">
    <source>
        <dbReference type="SAM" id="MobiDB-lite"/>
    </source>
</evidence>
<feature type="compositionally biased region" description="Polar residues" evidence="1">
    <location>
        <begin position="45"/>
        <end position="94"/>
    </location>
</feature>
<reference evidence="3" key="1">
    <citation type="submission" date="2023-08" db="EMBL/GenBank/DDBJ databases">
        <authorList>
            <person name="Audoor S."/>
            <person name="Bilcke G."/>
        </authorList>
    </citation>
    <scope>NUCLEOTIDE SEQUENCE</scope>
</reference>
<dbReference type="EMBL" id="CAKOGP040002004">
    <property type="protein sequence ID" value="CAJ1959582.1"/>
    <property type="molecule type" value="Genomic_DNA"/>
</dbReference>
<proteinExistence type="predicted"/>
<sequence>MSNGASSKGTDSQTAPTQKSSDASKGIYPAGEVSSLSYTDLCAGPSSNGSESRTAETQKSSNASKGSYQDGDINSSSSRHDASYSTANSQSSKQNELGVKMAQLGLFGRNKEIKTIRKCLDDLVATGQKKLLYISGLSGTGKTALAVTVADAVAKKKGIFSMGKFDQKLRGEPYAGIAAAGRHICGEILHLKHSGEQMGSLSFEDIQETIIEKVGPELATLILILPEIEDIVGDSSEYLAQDDPQGGDHGANKERLNGAIRSFFRTIASFFNPLVMVLDDIQWADLPSINLMEVLMTDNSSNNFMLIALYRSNEVDGSHVVNKLIRNLDEKQDEYDYDTTKIAVGDLKVEQVEEILAGIFQIPCYRTSDLAEIVHQRTGGNAFFVLNFIYMLSNEKLIAYSRAEKSWVWDENQIELETVASDNVVSLLKEKMKNLPPKMQEVLQLAACLGASFREDFLSRVVKDYFKERPLKPNELSKWSNVDGRKRSNQWTQ</sequence>
<feature type="compositionally biased region" description="Polar residues" evidence="1">
    <location>
        <begin position="1"/>
        <end position="23"/>
    </location>
</feature>
<evidence type="ECO:0000313" key="3">
    <source>
        <dbReference type="EMBL" id="CAJ1959582.1"/>
    </source>
</evidence>
<keyword evidence="4" id="KW-1185">Reference proteome</keyword>